<sequence length="293" mass="32862">MYVVADLGIKDGGHSGPVQEKTTRDASISESYEVSNGYLDVSQIEEVGFIKEELDVKQDDDGEVDVQQSGSKSMTSKSFLAEQIEEPVFIIDSDSEDEFLVEGEPIASNSMLVDHVQVAPSLQYPSTAQQHEVEVSTDSQKDPSSSQSDNDGGMKFHYCGICGYRSGELASLIAHMTSHKDTGQYACNICGYRPLNLVDLKNHMRTHTRERPYACDVCDYRSSHASHLKSHKTTHQGKRTYACGICGYRAERLHTLDRHMRIHMSDRFYACDVCDYRTEYASRLKSHKKTHTG</sequence>
<evidence type="ECO:0000256" key="3">
    <source>
        <dbReference type="ARBA" id="ARBA00022771"/>
    </source>
</evidence>
<evidence type="ECO:0000256" key="6">
    <source>
        <dbReference type="SAM" id="MobiDB-lite"/>
    </source>
</evidence>
<organism evidence="8">
    <name type="scientific">Lygus hesperus</name>
    <name type="common">Western plant bug</name>
    <dbReference type="NCBI Taxonomy" id="30085"/>
    <lineage>
        <taxon>Eukaryota</taxon>
        <taxon>Metazoa</taxon>
        <taxon>Ecdysozoa</taxon>
        <taxon>Arthropoda</taxon>
        <taxon>Hexapoda</taxon>
        <taxon>Insecta</taxon>
        <taxon>Pterygota</taxon>
        <taxon>Neoptera</taxon>
        <taxon>Paraneoptera</taxon>
        <taxon>Hemiptera</taxon>
        <taxon>Heteroptera</taxon>
        <taxon>Panheteroptera</taxon>
        <taxon>Cimicomorpha</taxon>
        <taxon>Miridae</taxon>
        <taxon>Mirini</taxon>
        <taxon>Lygus</taxon>
    </lineage>
</organism>
<dbReference type="PANTHER" id="PTHR24379:SF121">
    <property type="entry name" value="C2H2-TYPE DOMAIN-CONTAINING PROTEIN"/>
    <property type="match status" value="1"/>
</dbReference>
<keyword evidence="4" id="KW-0862">Zinc</keyword>
<dbReference type="PROSITE" id="PS50157">
    <property type="entry name" value="ZINC_FINGER_C2H2_2"/>
    <property type="match status" value="4"/>
</dbReference>
<reference evidence="8" key="1">
    <citation type="journal article" date="2016" name="Gigascience">
        <title>De novo construction of an expanded transcriptome assembly for the western tarnished plant bug, Lygus hesperus.</title>
        <authorList>
            <person name="Tassone E.E."/>
            <person name="Geib S.M."/>
            <person name="Hall B."/>
            <person name="Fabrick J.A."/>
            <person name="Brent C.S."/>
            <person name="Hull J.J."/>
        </authorList>
    </citation>
    <scope>NUCLEOTIDE SEQUENCE</scope>
</reference>
<dbReference type="FunFam" id="3.30.160.60:FF:000630">
    <property type="entry name" value="Zinc finger protein 180"/>
    <property type="match status" value="1"/>
</dbReference>
<keyword evidence="3 5" id="KW-0863">Zinc-finger</keyword>
<evidence type="ECO:0000256" key="2">
    <source>
        <dbReference type="ARBA" id="ARBA00022737"/>
    </source>
</evidence>
<keyword evidence="1" id="KW-0479">Metal-binding</keyword>
<dbReference type="SUPFAM" id="SSF57667">
    <property type="entry name" value="beta-beta-alpha zinc fingers"/>
    <property type="match status" value="3"/>
</dbReference>
<name>A0A146KW98_LYGHE</name>
<dbReference type="FunFam" id="3.30.160.60:FF:000446">
    <property type="entry name" value="Zinc finger protein"/>
    <property type="match status" value="2"/>
</dbReference>
<dbReference type="PANTHER" id="PTHR24379">
    <property type="entry name" value="KRAB AND ZINC FINGER DOMAIN-CONTAINING"/>
    <property type="match status" value="1"/>
</dbReference>
<keyword evidence="2" id="KW-0677">Repeat</keyword>
<feature type="compositionally biased region" description="Low complexity" evidence="6">
    <location>
        <begin position="136"/>
        <end position="151"/>
    </location>
</feature>
<proteinExistence type="predicted"/>
<feature type="domain" description="C2H2-type" evidence="7">
    <location>
        <begin position="213"/>
        <end position="240"/>
    </location>
</feature>
<feature type="domain" description="C2H2-type" evidence="7">
    <location>
        <begin position="269"/>
        <end position="293"/>
    </location>
</feature>
<dbReference type="InterPro" id="IPR013087">
    <property type="entry name" value="Znf_C2H2_type"/>
</dbReference>
<dbReference type="AlphaFoldDB" id="A0A146KW98"/>
<feature type="non-terminal residue" evidence="8">
    <location>
        <position position="293"/>
    </location>
</feature>
<evidence type="ECO:0000256" key="4">
    <source>
        <dbReference type="ARBA" id="ARBA00022833"/>
    </source>
</evidence>
<evidence type="ECO:0000313" key="8">
    <source>
        <dbReference type="EMBL" id="JAP99346.1"/>
    </source>
</evidence>
<evidence type="ECO:0000259" key="7">
    <source>
        <dbReference type="PROSITE" id="PS50157"/>
    </source>
</evidence>
<feature type="domain" description="C2H2-type" evidence="7">
    <location>
        <begin position="185"/>
        <end position="212"/>
    </location>
</feature>
<dbReference type="Pfam" id="PF00096">
    <property type="entry name" value="zf-C2H2"/>
    <property type="match status" value="1"/>
</dbReference>
<protein>
    <submittedName>
        <fullName evidence="8">Zinc finger protein 287</fullName>
    </submittedName>
</protein>
<dbReference type="SMART" id="SM00355">
    <property type="entry name" value="ZnF_C2H2"/>
    <property type="match status" value="5"/>
</dbReference>
<gene>
    <name evidence="8" type="primary">ZNF287</name>
    <name evidence="8" type="ORF">g.46759</name>
</gene>
<dbReference type="Gene3D" id="3.30.160.60">
    <property type="entry name" value="Classic Zinc Finger"/>
    <property type="match status" value="4"/>
</dbReference>
<dbReference type="GO" id="GO:0005634">
    <property type="term" value="C:nucleus"/>
    <property type="evidence" value="ECO:0007669"/>
    <property type="project" value="UniProtKB-ARBA"/>
</dbReference>
<evidence type="ECO:0000256" key="5">
    <source>
        <dbReference type="PROSITE-ProRule" id="PRU00042"/>
    </source>
</evidence>
<dbReference type="GO" id="GO:0008270">
    <property type="term" value="F:zinc ion binding"/>
    <property type="evidence" value="ECO:0007669"/>
    <property type="project" value="UniProtKB-KW"/>
</dbReference>
<evidence type="ECO:0000256" key="1">
    <source>
        <dbReference type="ARBA" id="ARBA00022723"/>
    </source>
</evidence>
<dbReference type="EMBL" id="GDHC01019282">
    <property type="protein sequence ID" value="JAP99346.1"/>
    <property type="molecule type" value="Transcribed_RNA"/>
</dbReference>
<dbReference type="FunFam" id="3.30.160.60:FF:000534">
    <property type="entry name" value="zinc finger protein 674"/>
    <property type="match status" value="1"/>
</dbReference>
<dbReference type="InterPro" id="IPR036236">
    <property type="entry name" value="Znf_C2H2_sf"/>
</dbReference>
<feature type="region of interest" description="Disordered" evidence="6">
    <location>
        <begin position="127"/>
        <end position="151"/>
    </location>
</feature>
<feature type="domain" description="C2H2-type" evidence="7">
    <location>
        <begin position="241"/>
        <end position="268"/>
    </location>
</feature>
<accession>A0A146KW98</accession>